<evidence type="ECO:0000313" key="2">
    <source>
        <dbReference type="EMBL" id="KPA86513.1"/>
    </source>
</evidence>
<dbReference type="AlphaFoldDB" id="A0A0M9GAV5"/>
<reference evidence="2 3" key="1">
    <citation type="submission" date="2015-07" db="EMBL/GenBank/DDBJ databases">
        <title>High-quality genome of monoxenous trypanosomatid Leptomonas pyrrhocoris.</title>
        <authorList>
            <person name="Flegontov P."/>
            <person name="Butenko A."/>
            <person name="Firsov S."/>
            <person name="Vlcek C."/>
            <person name="Logacheva M.D."/>
            <person name="Field M."/>
            <person name="Filatov D."/>
            <person name="Flegontova O."/>
            <person name="Gerasimov E."/>
            <person name="Jackson A.P."/>
            <person name="Kelly S."/>
            <person name="Opperdoes F."/>
            <person name="O'Reilly A."/>
            <person name="Votypka J."/>
            <person name="Yurchenko V."/>
            <person name="Lukes J."/>
        </authorList>
    </citation>
    <scope>NUCLEOTIDE SEQUENCE [LARGE SCALE GENOMIC DNA]</scope>
    <source>
        <strain evidence="2">H10</strain>
    </source>
</reference>
<feature type="region of interest" description="Disordered" evidence="1">
    <location>
        <begin position="75"/>
        <end position="214"/>
    </location>
</feature>
<feature type="compositionally biased region" description="Low complexity" evidence="1">
    <location>
        <begin position="714"/>
        <end position="729"/>
    </location>
</feature>
<dbReference type="VEuPathDB" id="TriTrypDB:LpyrH10_01_6590"/>
<organism evidence="2 3">
    <name type="scientific">Leptomonas pyrrhocoris</name>
    <name type="common">Firebug parasite</name>
    <dbReference type="NCBI Taxonomy" id="157538"/>
    <lineage>
        <taxon>Eukaryota</taxon>
        <taxon>Discoba</taxon>
        <taxon>Euglenozoa</taxon>
        <taxon>Kinetoplastea</taxon>
        <taxon>Metakinetoplastina</taxon>
        <taxon>Trypanosomatida</taxon>
        <taxon>Trypanosomatidae</taxon>
        <taxon>Leishmaniinae</taxon>
        <taxon>Leptomonas</taxon>
    </lineage>
</organism>
<accession>A0A0M9GAV5</accession>
<dbReference type="Proteomes" id="UP000037923">
    <property type="component" value="Unassembled WGS sequence"/>
</dbReference>
<feature type="compositionally biased region" description="Low complexity" evidence="1">
    <location>
        <begin position="93"/>
        <end position="102"/>
    </location>
</feature>
<feature type="region of interest" description="Disordered" evidence="1">
    <location>
        <begin position="691"/>
        <end position="786"/>
    </location>
</feature>
<sequence>MIRSGRSSLAESFHSLADSTGGDEFLAASPFNPENLERRRAQRDTNVSKAAFQPQFCRIDSMAYLGRGIVEDNDHVAPVAVQSPRERPPQPSPNAGSASGAKSAGGGSGRPPLSNRFVSDNHSAGSAVRRHVGNGDRNGHVHGPKSTNPAASASPSPLSTPPPLTRATRVPAPPASEPGTSPRSGTNCRSLQPGACSGAVTSTTPADTSKVAHSALPVSPPASAFNMCAPKKAAITDSRSPACWPLDSAGGGAPQPVHPSPQVRPPHTPASFHITKSPSCAGAVDQGRKKHWTDRLDLCNAGNRDIRSQADAGCRASFTRGRRRTSDLPDFIAPLSPAKLSAIEGNGLPPSPISRGVGAASSLSSQTSVPALPMLNGQGSSGDNLNSSNVSQQMVVRRRNSSPARVRRPSATTTTAAGSRTTTGVAARAGVPSPPLLGLRGKTSDSKSSNSTKEAPSPSPSPAGRSFGLRVPPTTSGTGVNGRGNWQVPASPKGTVLSAFLASAAPSAVSVLSRSSSSASFSSSTPAASPSVTLRLMADNAPSSRLATATRTTVTQVSRPETAAFHRSSAPPPAPKRRAVVPTPVAVRTASAPNLVQTSASDRNDTGSPSRGSADARQDGVPMDLNAINADFLNKIKKAQRRRSLLDVEGGSMSDSVRRQYYLLPSEEETSIPNFARRAGDLHVKINGSLLAGSSDVTGDGSHRKSSEGDGADSAFFPPASKTPSAPSSLGRKDASSSAVPHNRFWSAGPPTTGESPHTPECSPQSARFILPEPSDAGTDSDGSEDLMEPLMLDATRVYYPESSKTIHAKR</sequence>
<evidence type="ECO:0000256" key="1">
    <source>
        <dbReference type="SAM" id="MobiDB-lite"/>
    </source>
</evidence>
<feature type="compositionally biased region" description="Low complexity" evidence="1">
    <location>
        <begin position="409"/>
        <end position="431"/>
    </location>
</feature>
<proteinExistence type="predicted"/>
<feature type="compositionally biased region" description="Polar residues" evidence="1">
    <location>
        <begin position="1"/>
        <end position="10"/>
    </location>
</feature>
<feature type="region of interest" description="Disordered" evidence="1">
    <location>
        <begin position="353"/>
        <end position="487"/>
    </location>
</feature>
<dbReference type="OMA" id="RIDSMDY"/>
<protein>
    <submittedName>
        <fullName evidence="2">Uncharacterized protein</fullName>
    </submittedName>
</protein>
<dbReference type="OrthoDB" id="267088at2759"/>
<dbReference type="RefSeq" id="XP_015664952.1">
    <property type="nucleotide sequence ID" value="XM_015796944.1"/>
</dbReference>
<name>A0A0M9GAV5_LEPPY</name>
<feature type="region of interest" description="Disordered" evidence="1">
    <location>
        <begin position="1"/>
        <end position="52"/>
    </location>
</feature>
<feature type="compositionally biased region" description="Low complexity" evidence="1">
    <location>
        <begin position="580"/>
        <end position="593"/>
    </location>
</feature>
<keyword evidence="3" id="KW-1185">Reference proteome</keyword>
<dbReference type="EMBL" id="LGTL01000001">
    <property type="protein sequence ID" value="KPA86513.1"/>
    <property type="molecule type" value="Genomic_DNA"/>
</dbReference>
<evidence type="ECO:0000313" key="3">
    <source>
        <dbReference type="Proteomes" id="UP000037923"/>
    </source>
</evidence>
<dbReference type="GeneID" id="26900956"/>
<feature type="region of interest" description="Disordered" evidence="1">
    <location>
        <begin position="557"/>
        <end position="622"/>
    </location>
</feature>
<comment type="caution">
    <text evidence="2">The sequence shown here is derived from an EMBL/GenBank/DDBJ whole genome shotgun (WGS) entry which is preliminary data.</text>
</comment>
<feature type="compositionally biased region" description="Polar residues" evidence="1">
    <location>
        <begin position="178"/>
        <end position="190"/>
    </location>
</feature>
<feature type="region of interest" description="Disordered" evidence="1">
    <location>
        <begin position="249"/>
        <end position="268"/>
    </location>
</feature>
<feature type="compositionally biased region" description="Pro residues" evidence="1">
    <location>
        <begin position="256"/>
        <end position="268"/>
    </location>
</feature>
<feature type="compositionally biased region" description="Polar residues" evidence="1">
    <location>
        <begin position="594"/>
        <end position="611"/>
    </location>
</feature>
<feature type="compositionally biased region" description="Polar residues" evidence="1">
    <location>
        <begin position="377"/>
        <end position="394"/>
    </location>
</feature>
<gene>
    <name evidence="2" type="ORF">ABB37_00659</name>
</gene>
<feature type="compositionally biased region" description="Basic residues" evidence="1">
    <location>
        <begin position="396"/>
        <end position="408"/>
    </location>
</feature>